<accession>A0A3S5B3R2</accession>
<comment type="caution">
    <text evidence="1">The sequence shown here is derived from an EMBL/GenBank/DDBJ whole genome shotgun (WGS) entry which is preliminary data.</text>
</comment>
<name>A0A3S5B3R2_9PLAT</name>
<evidence type="ECO:0000313" key="2">
    <source>
        <dbReference type="Proteomes" id="UP000784294"/>
    </source>
</evidence>
<dbReference type="AlphaFoldDB" id="A0A3S5B3R2"/>
<keyword evidence="2" id="KW-1185">Reference proteome</keyword>
<gene>
    <name evidence="1" type="ORF">PXEA_LOCUS28989</name>
</gene>
<proteinExistence type="predicted"/>
<organism evidence="1 2">
    <name type="scientific">Protopolystoma xenopodis</name>
    <dbReference type="NCBI Taxonomy" id="117903"/>
    <lineage>
        <taxon>Eukaryota</taxon>
        <taxon>Metazoa</taxon>
        <taxon>Spiralia</taxon>
        <taxon>Lophotrochozoa</taxon>
        <taxon>Platyhelminthes</taxon>
        <taxon>Monogenea</taxon>
        <taxon>Polyopisthocotylea</taxon>
        <taxon>Polystomatidea</taxon>
        <taxon>Polystomatidae</taxon>
        <taxon>Protopolystoma</taxon>
    </lineage>
</organism>
<reference evidence="1" key="1">
    <citation type="submission" date="2018-11" db="EMBL/GenBank/DDBJ databases">
        <authorList>
            <consortium name="Pathogen Informatics"/>
        </authorList>
    </citation>
    <scope>NUCLEOTIDE SEQUENCE</scope>
</reference>
<dbReference type="Proteomes" id="UP000784294">
    <property type="component" value="Unassembled WGS sequence"/>
</dbReference>
<sequence length="87" mass="9433">MTEELSAKPPARLVVYPTSIQVAGANGMQLKLSNGTCCVRDSIPIFTPHVCLSIVREFTRSRVCMHVCVCVNTVSWARAVGEAVLNV</sequence>
<dbReference type="EMBL" id="CAAALY010250087">
    <property type="protein sequence ID" value="VEL35549.1"/>
    <property type="molecule type" value="Genomic_DNA"/>
</dbReference>
<protein>
    <submittedName>
        <fullName evidence="1">Uncharacterized protein</fullName>
    </submittedName>
</protein>
<evidence type="ECO:0000313" key="1">
    <source>
        <dbReference type="EMBL" id="VEL35549.1"/>
    </source>
</evidence>